<evidence type="ECO:0000256" key="6">
    <source>
        <dbReference type="ARBA" id="ARBA00022970"/>
    </source>
</evidence>
<evidence type="ECO:0000313" key="12">
    <source>
        <dbReference type="Proteomes" id="UP000003011"/>
    </source>
</evidence>
<evidence type="ECO:0000259" key="10">
    <source>
        <dbReference type="PROSITE" id="PS50928"/>
    </source>
</evidence>
<evidence type="ECO:0000256" key="4">
    <source>
        <dbReference type="ARBA" id="ARBA00022475"/>
    </source>
</evidence>
<dbReference type="CDD" id="cd06261">
    <property type="entry name" value="TM_PBP2"/>
    <property type="match status" value="1"/>
</dbReference>
<evidence type="ECO:0000313" key="11">
    <source>
        <dbReference type="EMBL" id="EHI56792.1"/>
    </source>
</evidence>
<dbReference type="OrthoDB" id="9787841at2"/>
<dbReference type="PATRIC" id="fig|679200.3.peg.45"/>
<accession>G5GEQ4</accession>
<dbReference type="HOGENOM" id="CLU_019602_1_1_9"/>
<dbReference type="Proteomes" id="UP000003011">
    <property type="component" value="Unassembled WGS sequence"/>
</dbReference>
<dbReference type="InterPro" id="IPR010065">
    <property type="entry name" value="AA_ABC_transptr_permease_3TM"/>
</dbReference>
<evidence type="ECO:0000256" key="3">
    <source>
        <dbReference type="ARBA" id="ARBA00022448"/>
    </source>
</evidence>
<comment type="subcellular location">
    <subcellularLocation>
        <location evidence="1 9">Cell membrane</location>
        <topology evidence="1 9">Multi-pass membrane protein</topology>
    </subcellularLocation>
</comment>
<keyword evidence="12" id="KW-1185">Reference proteome</keyword>
<comment type="caution">
    <text evidence="11">The sequence shown here is derived from an EMBL/GenBank/DDBJ whole genome shotgun (WGS) entry which is preliminary data.</text>
</comment>
<evidence type="ECO:0000256" key="2">
    <source>
        <dbReference type="ARBA" id="ARBA00010072"/>
    </source>
</evidence>
<dbReference type="STRING" id="679200.HMPREF9333_00042"/>
<name>G5GEQ4_9FIRM</name>
<dbReference type="InterPro" id="IPR043429">
    <property type="entry name" value="ArtM/GltK/GlnP/TcyL/YhdX-like"/>
</dbReference>
<dbReference type="AlphaFoldDB" id="G5GEQ4"/>
<dbReference type="Pfam" id="PF00528">
    <property type="entry name" value="BPD_transp_1"/>
    <property type="match status" value="1"/>
</dbReference>
<evidence type="ECO:0000256" key="7">
    <source>
        <dbReference type="ARBA" id="ARBA00022989"/>
    </source>
</evidence>
<keyword evidence="4" id="KW-1003">Cell membrane</keyword>
<feature type="transmembrane region" description="Helical" evidence="9">
    <location>
        <begin position="200"/>
        <end position="221"/>
    </location>
</feature>
<dbReference type="eggNOG" id="COG0765">
    <property type="taxonomic scope" value="Bacteria"/>
</dbReference>
<dbReference type="GO" id="GO:0043190">
    <property type="term" value="C:ATP-binding cassette (ABC) transporter complex"/>
    <property type="evidence" value="ECO:0007669"/>
    <property type="project" value="InterPro"/>
</dbReference>
<gene>
    <name evidence="11" type="ORF">HMPREF9333_00042</name>
</gene>
<dbReference type="PROSITE" id="PS50928">
    <property type="entry name" value="ABC_TM1"/>
    <property type="match status" value="1"/>
</dbReference>
<evidence type="ECO:0000256" key="9">
    <source>
        <dbReference type="RuleBase" id="RU363032"/>
    </source>
</evidence>
<keyword evidence="6" id="KW-0029">Amino-acid transport</keyword>
<dbReference type="InterPro" id="IPR000515">
    <property type="entry name" value="MetI-like"/>
</dbReference>
<keyword evidence="8 9" id="KW-0472">Membrane</keyword>
<keyword evidence="3 9" id="KW-0813">Transport</keyword>
<dbReference type="FunFam" id="1.10.3720.10:FF:000033">
    <property type="entry name" value="Polar amino acid ABC transporter permease"/>
    <property type="match status" value="1"/>
</dbReference>
<evidence type="ECO:0000256" key="1">
    <source>
        <dbReference type="ARBA" id="ARBA00004651"/>
    </source>
</evidence>
<dbReference type="SUPFAM" id="SSF161098">
    <property type="entry name" value="MetI-like"/>
    <property type="match status" value="1"/>
</dbReference>
<dbReference type="GO" id="GO:0022857">
    <property type="term" value="F:transmembrane transporter activity"/>
    <property type="evidence" value="ECO:0007669"/>
    <property type="project" value="InterPro"/>
</dbReference>
<dbReference type="NCBIfam" id="TIGR01726">
    <property type="entry name" value="HEQRo_perm_3TM"/>
    <property type="match status" value="1"/>
</dbReference>
<sequence length="230" mass="25629">MWEDLKKQFILNFIKDGRWHYLTGGLKVTLIITFFAVIIGLLLGASSAMIRSKYEHTKKLRLLNAICNIYIAVIRGTPVTIQLLIIYFIVFGSMKVDKTLVAVIAFGINSGAYQSEIFRAGIQSISKGQFEAGRSLGFNYNQTMRYIIMPQAIKNIIPTLANEFIVLLKETSVAGYIALIDLTKAADIIRSKTYSAFMPLIAVALIYLILVLGLSYVVNIIERGLSHAGR</sequence>
<organism evidence="11 12">
    <name type="scientific">Johnsonella ignava ATCC 51276</name>
    <dbReference type="NCBI Taxonomy" id="679200"/>
    <lineage>
        <taxon>Bacteria</taxon>
        <taxon>Bacillati</taxon>
        <taxon>Bacillota</taxon>
        <taxon>Clostridia</taxon>
        <taxon>Lachnospirales</taxon>
        <taxon>Lachnospiraceae</taxon>
        <taxon>Johnsonella</taxon>
    </lineage>
</organism>
<evidence type="ECO:0000256" key="5">
    <source>
        <dbReference type="ARBA" id="ARBA00022692"/>
    </source>
</evidence>
<protein>
    <recommendedName>
        <fullName evidence="10">ABC transmembrane type-1 domain-containing protein</fullName>
    </recommendedName>
</protein>
<comment type="similarity">
    <text evidence="2">Belongs to the binding-protein-dependent transport system permease family. HisMQ subfamily.</text>
</comment>
<keyword evidence="5 9" id="KW-0812">Transmembrane</keyword>
<dbReference type="GO" id="GO:0006865">
    <property type="term" value="P:amino acid transport"/>
    <property type="evidence" value="ECO:0007669"/>
    <property type="project" value="UniProtKB-KW"/>
</dbReference>
<dbReference type="RefSeq" id="WP_005538952.1">
    <property type="nucleotide sequence ID" value="NZ_JH378829.1"/>
</dbReference>
<feature type="domain" description="ABC transmembrane type-1" evidence="10">
    <location>
        <begin position="26"/>
        <end position="218"/>
    </location>
</feature>
<dbReference type="PANTHER" id="PTHR30614">
    <property type="entry name" value="MEMBRANE COMPONENT OF AMINO ACID ABC TRANSPORTER"/>
    <property type="match status" value="1"/>
</dbReference>
<proteinExistence type="inferred from homology"/>
<keyword evidence="7 9" id="KW-1133">Transmembrane helix</keyword>
<dbReference type="EMBL" id="ACZL01000002">
    <property type="protein sequence ID" value="EHI56792.1"/>
    <property type="molecule type" value="Genomic_DNA"/>
</dbReference>
<reference evidence="11 12" key="1">
    <citation type="submission" date="2011-08" db="EMBL/GenBank/DDBJ databases">
        <title>The Genome Sequence of Johnsonella ignava ATCC 51276.</title>
        <authorList>
            <consortium name="The Broad Institute Genome Sequencing Platform"/>
            <person name="Earl A."/>
            <person name="Ward D."/>
            <person name="Feldgarden M."/>
            <person name="Gevers D."/>
            <person name="Izard J."/>
            <person name="Blanton J.M."/>
            <person name="Baranova O.V."/>
            <person name="Dewhirst F.E."/>
            <person name="Young S.K."/>
            <person name="Zeng Q."/>
            <person name="Gargeya S."/>
            <person name="Fitzgerald M."/>
            <person name="Haas B."/>
            <person name="Abouelleil A."/>
            <person name="Alvarado L."/>
            <person name="Arachchi H.M."/>
            <person name="Berlin A."/>
            <person name="Brown A."/>
            <person name="Chapman S.B."/>
            <person name="Chen Z."/>
            <person name="Dunbar C."/>
            <person name="Freedman E."/>
            <person name="Gearin G."/>
            <person name="Gellesch M."/>
            <person name="Goldberg J."/>
            <person name="Griggs A."/>
            <person name="Gujja S."/>
            <person name="Heiman D."/>
            <person name="Howarth C."/>
            <person name="Larson L."/>
            <person name="Lui A."/>
            <person name="MacDonald P.J.P."/>
            <person name="Montmayeur A."/>
            <person name="Murphy C."/>
            <person name="Neiman D."/>
            <person name="Pearson M."/>
            <person name="Priest M."/>
            <person name="Roberts A."/>
            <person name="Saif S."/>
            <person name="Shea T."/>
            <person name="Shenoy N."/>
            <person name="Sisk P."/>
            <person name="Stolte C."/>
            <person name="Sykes S."/>
            <person name="Wortman J."/>
            <person name="Nusbaum C."/>
            <person name="Birren B."/>
        </authorList>
    </citation>
    <scope>NUCLEOTIDE SEQUENCE [LARGE SCALE GENOMIC DNA]</scope>
    <source>
        <strain evidence="11 12">ATCC 51276</strain>
    </source>
</reference>
<dbReference type="PANTHER" id="PTHR30614:SF20">
    <property type="entry name" value="GLUTAMINE TRANSPORT SYSTEM PERMEASE PROTEIN GLNP"/>
    <property type="match status" value="1"/>
</dbReference>
<dbReference type="Gene3D" id="1.10.3720.10">
    <property type="entry name" value="MetI-like"/>
    <property type="match status" value="1"/>
</dbReference>
<dbReference type="InterPro" id="IPR035906">
    <property type="entry name" value="MetI-like_sf"/>
</dbReference>
<feature type="transmembrane region" description="Helical" evidence="9">
    <location>
        <begin position="62"/>
        <end position="90"/>
    </location>
</feature>
<feature type="transmembrane region" description="Helical" evidence="9">
    <location>
        <begin position="28"/>
        <end position="50"/>
    </location>
</feature>
<evidence type="ECO:0000256" key="8">
    <source>
        <dbReference type="ARBA" id="ARBA00023136"/>
    </source>
</evidence>